<evidence type="ECO:0000313" key="2">
    <source>
        <dbReference type="EMBL" id="TKY84891.1"/>
    </source>
</evidence>
<feature type="region of interest" description="Disordered" evidence="1">
    <location>
        <begin position="125"/>
        <end position="156"/>
    </location>
</feature>
<feature type="region of interest" description="Disordered" evidence="1">
    <location>
        <begin position="65"/>
        <end position="106"/>
    </location>
</feature>
<dbReference type="RefSeq" id="XP_029736876.1">
    <property type="nucleotide sequence ID" value="XM_029886563.1"/>
</dbReference>
<gene>
    <name evidence="2" type="ORF">EX895_005971</name>
</gene>
<feature type="compositionally biased region" description="Low complexity" evidence="1">
    <location>
        <begin position="65"/>
        <end position="82"/>
    </location>
</feature>
<accession>A0A4U7KL32</accession>
<name>A0A4U7KL32_9BASI</name>
<organism evidence="2 3">
    <name type="scientific">Sporisorium graminicola</name>
    <dbReference type="NCBI Taxonomy" id="280036"/>
    <lineage>
        <taxon>Eukaryota</taxon>
        <taxon>Fungi</taxon>
        <taxon>Dikarya</taxon>
        <taxon>Basidiomycota</taxon>
        <taxon>Ustilaginomycotina</taxon>
        <taxon>Ustilaginomycetes</taxon>
        <taxon>Ustilaginales</taxon>
        <taxon>Ustilaginaceae</taxon>
        <taxon>Sporisorium</taxon>
    </lineage>
</organism>
<dbReference type="KEGG" id="sgra:EX895_005971"/>
<evidence type="ECO:0000313" key="3">
    <source>
        <dbReference type="Proteomes" id="UP000306050"/>
    </source>
</evidence>
<dbReference type="EMBL" id="SRRM01000021">
    <property type="protein sequence ID" value="TKY84891.1"/>
    <property type="molecule type" value="Genomic_DNA"/>
</dbReference>
<keyword evidence="3" id="KW-1185">Reference proteome</keyword>
<proteinExistence type="predicted"/>
<dbReference type="Proteomes" id="UP000306050">
    <property type="component" value="Chromosome SGRAM_8"/>
</dbReference>
<protein>
    <submittedName>
        <fullName evidence="2">Uncharacterized protein</fullName>
    </submittedName>
</protein>
<dbReference type="OrthoDB" id="2556339at2759"/>
<reference evidence="2 3" key="1">
    <citation type="submission" date="2019-05" db="EMBL/GenBank/DDBJ databases">
        <title>Sporisorium graminicola CBS 10092 draft sequencing and annotation.</title>
        <authorList>
            <person name="Solano-Gonzalez S."/>
            <person name="Caddick M.X."/>
            <person name="Darby A."/>
        </authorList>
    </citation>
    <scope>NUCLEOTIDE SEQUENCE [LARGE SCALE GENOMIC DNA]</scope>
    <source>
        <strain evidence="2 3">CBS 10092</strain>
    </source>
</reference>
<dbReference type="GeneID" id="40728866"/>
<dbReference type="AlphaFoldDB" id="A0A4U7KL32"/>
<comment type="caution">
    <text evidence="2">The sequence shown here is derived from an EMBL/GenBank/DDBJ whole genome shotgun (WGS) entry which is preliminary data.</text>
</comment>
<sequence length="571" mass="64098">MSQGGPFWPATGQPQSYLSPQGELTGFRYSYIPTIVYQPVLVHHSAQYLDPATLRALPQGQIPVGSRRGASVSSGMSHFGSSYPLAPPSAPVPRRVHPTLPQSHHSMLEGAKAVEPRAGMSSRVGEMSNDFEAGSSRGVQETEPHQHEVSLPTEPSATRPLLPVALLPNTVRKRKQQRKPELSALERAIRERQESDPLELPLRADQIQRQLVRDPKFFSGAPFRLSTRADPEISLLVKRLRSPETTSGASEHGQGSQEQLAGQFPKNLDQFLRSFFFHRKKAKQVLLRTHDGTRSLLVIYLTETQRLSHTHFDSHVSVWEFAPSGCVPAPSSRCVLDLYCYGFYPFSASDFLDLDAHPQSTGQSYWIELISKVGVKPDQQLPLIVSAAEPDTAQIDASVMTQEVEHHPEIQALLQSGEIQRALSTSSYVVGRHLYVVQEFAPDVIAAIGRWEREAQLPSRTFDPVKLDEKQIDLLPQLTVAAYRKGKHVKVVTEPNGEMYMLEFHSRLRWLQQHPRGVVTVWKLGPEVSQRRLLIFKGSYRIKGQDFYQLTPRNVHGLRDSFFKSSQVELP</sequence>
<evidence type="ECO:0000256" key="1">
    <source>
        <dbReference type="SAM" id="MobiDB-lite"/>
    </source>
</evidence>